<dbReference type="InterPro" id="IPR036249">
    <property type="entry name" value="Thioredoxin-like_sf"/>
</dbReference>
<dbReference type="PANTHER" id="PTHR12878">
    <property type="entry name" value="NADH-UBIQUINONE OXIDOREDUCTASE B8 SUBUNIT"/>
    <property type="match status" value="1"/>
</dbReference>
<keyword evidence="5" id="KW-0813">Transport</keyword>
<comment type="subcellular location">
    <subcellularLocation>
        <location evidence="2">Mitochondrion inner membrane</location>
        <topology evidence="2">Peripheral membrane protein</topology>
        <orientation evidence="2">Matrix side</orientation>
    </subcellularLocation>
</comment>
<evidence type="ECO:0000256" key="7">
    <source>
        <dbReference type="ARBA" id="ARBA00022792"/>
    </source>
</evidence>
<dbReference type="SMART" id="SM00916">
    <property type="entry name" value="L51_S25_CI-B8"/>
    <property type="match status" value="1"/>
</dbReference>
<evidence type="ECO:0000256" key="2">
    <source>
        <dbReference type="ARBA" id="ARBA00004443"/>
    </source>
</evidence>
<dbReference type="AlphaFoldDB" id="A0A183TCS8"/>
<evidence type="ECO:0000259" key="13">
    <source>
        <dbReference type="SMART" id="SM00916"/>
    </source>
</evidence>
<keyword evidence="8" id="KW-0249">Electron transport</keyword>
<keyword evidence="7" id="KW-0999">Mitochondrion inner membrane</keyword>
<sequence length="83" mass="9320">LSVSLHHLLPVAMRPPARALMEFISSGYSGLRKTNPDVKFMIREGNSVSPSIYARYEFGKEVAVRVDNASKDEILEKIKKLCL</sequence>
<keyword evidence="6" id="KW-0679">Respiratory chain</keyword>
<dbReference type="InterPro" id="IPR016464">
    <property type="entry name" value="NADH_Ub_cplx-1_asu_su-2"/>
</dbReference>
<keyword evidence="10" id="KW-0472">Membrane</keyword>
<accession>A0A183TCS8</accession>
<protein>
    <recommendedName>
        <fullName evidence="4">NADH dehydrogenase [ubiquinone] 1 alpha subcomplex subunit 2</fullName>
    </recommendedName>
    <alternativeName>
        <fullName evidence="11">Complex I-B8</fullName>
    </alternativeName>
    <alternativeName>
        <fullName evidence="12">NADH-ubiquinone oxidoreductase B8 subunit</fullName>
    </alternativeName>
</protein>
<name>A0A183TCS8_SCHSO</name>
<proteinExistence type="inferred from homology"/>
<evidence type="ECO:0000256" key="10">
    <source>
        <dbReference type="ARBA" id="ARBA00023136"/>
    </source>
</evidence>
<evidence type="ECO:0000256" key="6">
    <source>
        <dbReference type="ARBA" id="ARBA00022660"/>
    </source>
</evidence>
<evidence type="ECO:0000256" key="4">
    <source>
        <dbReference type="ARBA" id="ARBA00016394"/>
    </source>
</evidence>
<evidence type="ECO:0000256" key="5">
    <source>
        <dbReference type="ARBA" id="ARBA00022448"/>
    </source>
</evidence>
<dbReference type="Pfam" id="PF05047">
    <property type="entry name" value="L51_S25_CI-B8"/>
    <property type="match status" value="1"/>
</dbReference>
<dbReference type="InterPro" id="IPR007741">
    <property type="entry name" value="Ribosomal_mL43/mS25/NADH_DH"/>
</dbReference>
<reference evidence="14" key="1">
    <citation type="submission" date="2016-06" db="UniProtKB">
        <authorList>
            <consortium name="WormBaseParasite"/>
        </authorList>
    </citation>
    <scope>IDENTIFICATION</scope>
</reference>
<comment type="similarity">
    <text evidence="3">Belongs to the complex I NDUFA2 subunit family.</text>
</comment>
<organism evidence="14">
    <name type="scientific">Schistocephalus solidus</name>
    <name type="common">Tapeworm</name>
    <dbReference type="NCBI Taxonomy" id="70667"/>
    <lineage>
        <taxon>Eukaryota</taxon>
        <taxon>Metazoa</taxon>
        <taxon>Spiralia</taxon>
        <taxon>Lophotrochozoa</taxon>
        <taxon>Platyhelminthes</taxon>
        <taxon>Cestoda</taxon>
        <taxon>Eucestoda</taxon>
        <taxon>Diphyllobothriidea</taxon>
        <taxon>Diphyllobothriidae</taxon>
        <taxon>Schistocephalus</taxon>
    </lineage>
</organism>
<keyword evidence="9" id="KW-0496">Mitochondrion</keyword>
<evidence type="ECO:0000256" key="3">
    <source>
        <dbReference type="ARBA" id="ARBA00008939"/>
    </source>
</evidence>
<dbReference type="SUPFAM" id="SSF52833">
    <property type="entry name" value="Thioredoxin-like"/>
    <property type="match status" value="1"/>
</dbReference>
<dbReference type="WBParaSite" id="SSLN_0001481801-mRNA-1">
    <property type="protein sequence ID" value="SSLN_0001481801-mRNA-1"/>
    <property type="gene ID" value="SSLN_0001481801"/>
</dbReference>
<evidence type="ECO:0000256" key="8">
    <source>
        <dbReference type="ARBA" id="ARBA00022982"/>
    </source>
</evidence>
<evidence type="ECO:0000256" key="1">
    <source>
        <dbReference type="ARBA" id="ARBA00003195"/>
    </source>
</evidence>
<dbReference type="GO" id="GO:0005743">
    <property type="term" value="C:mitochondrial inner membrane"/>
    <property type="evidence" value="ECO:0007669"/>
    <property type="project" value="UniProtKB-SubCell"/>
</dbReference>
<evidence type="ECO:0000256" key="11">
    <source>
        <dbReference type="ARBA" id="ARBA00031441"/>
    </source>
</evidence>
<comment type="function">
    <text evidence="1">Accessory subunit of the mitochondrial membrane respiratory chain NADH dehydrogenase (Complex I), that is believed not to be involved in catalysis. Complex I functions in the transfer of electrons from NADH to the respiratory chain. The immediate electron acceptor for the enzyme is believed to be ubiquinone.</text>
</comment>
<evidence type="ECO:0000313" key="14">
    <source>
        <dbReference type="WBParaSite" id="SSLN_0001481801-mRNA-1"/>
    </source>
</evidence>
<evidence type="ECO:0000256" key="9">
    <source>
        <dbReference type="ARBA" id="ARBA00023128"/>
    </source>
</evidence>
<feature type="domain" description="Ribosomal protein/NADH dehydrogenase" evidence="13">
    <location>
        <begin position="12"/>
        <end position="83"/>
    </location>
</feature>
<evidence type="ECO:0000256" key="12">
    <source>
        <dbReference type="ARBA" id="ARBA00032513"/>
    </source>
</evidence>
<dbReference type="Gene3D" id="3.40.30.10">
    <property type="entry name" value="Glutaredoxin"/>
    <property type="match status" value="1"/>
</dbReference>
<dbReference type="PANTHER" id="PTHR12878:SF0">
    <property type="entry name" value="NADH DEHYDROGENASE [UBIQUINONE] 1 ALPHA SUBCOMPLEX SUBUNIT 2"/>
    <property type="match status" value="1"/>
</dbReference>